<feature type="region of interest" description="Disordered" evidence="1">
    <location>
        <begin position="484"/>
        <end position="580"/>
    </location>
</feature>
<dbReference type="Proteomes" id="UP000799779">
    <property type="component" value="Unassembled WGS sequence"/>
</dbReference>
<feature type="chain" id="PRO_5025429437" evidence="2">
    <location>
        <begin position="23"/>
        <end position="633"/>
    </location>
</feature>
<sequence>MRCSFASHLLAVAGLLAALGSAAPFSHSVVQRQDGSDRLVFCHFMMGIVPNRKSSSDYDTDMQLAKAAGIDAFALNIGTDPYTNDQLTYAYESAAKNNMKVFISFDFNWFATGDAGKVGSLIQEFGSKPGQLKVDGKVFVSSFTGDGLSIEAVRAASGTEIYFAPNFHPEQTADASSLDGALNWIAWDSDGANKAPKPGQNLTVGEGDAKYATWLGNKGYIAPVSPWFNTHYGPEVSYSKNWVFPGDLLWYNRWNEIINMESAPRFLEIITWNDYGESHYIGPLSSKHTDDGNSKWVNDMPHNGWLDMAKPFIKAYKAGSKDVEVEEDQLVYWYRPTLKTLDCDATDTTMEDAPNPQGNYFKGRPDGVDSMEDAVFVVALLKEEGKVTVTSGTNTKTFDAPKGASAHKIDMGVGAQRFSLTRGGKTVMSESSLRDVMDTCPCGIYNYNAFVGTVPAGPADALGADGLTNLKSGLKVATCEPTASLPIGTGAGSQPTNAPVPAETDASSSPSPKPTSDSSPKLNTTMPVSSAPTPPPPTPALSSLLSATAESAPPSSSIVSTMQSSASPPATSEPQTTTITVPADEETGGECTATVTASKQIRPTNCLSSGQLWRGGGDPPACCDGVKTCCREQ</sequence>
<keyword evidence="2" id="KW-0732">Signal</keyword>
<evidence type="ECO:0000256" key="1">
    <source>
        <dbReference type="SAM" id="MobiDB-lite"/>
    </source>
</evidence>
<feature type="compositionally biased region" description="Low complexity" evidence="1">
    <location>
        <begin position="504"/>
        <end position="531"/>
    </location>
</feature>
<evidence type="ECO:0000313" key="3">
    <source>
        <dbReference type="EMBL" id="KAF2004700.1"/>
    </source>
</evidence>
<feature type="signal peptide" evidence="2">
    <location>
        <begin position="1"/>
        <end position="22"/>
    </location>
</feature>
<dbReference type="EMBL" id="ML977566">
    <property type="protein sequence ID" value="KAF2004700.1"/>
    <property type="molecule type" value="Genomic_DNA"/>
</dbReference>
<name>A0A6A5WS68_9PLEO</name>
<evidence type="ECO:0000256" key="2">
    <source>
        <dbReference type="SAM" id="SignalP"/>
    </source>
</evidence>
<feature type="compositionally biased region" description="Low complexity" evidence="1">
    <location>
        <begin position="540"/>
        <end position="557"/>
    </location>
</feature>
<keyword evidence="3" id="KW-0378">Hydrolase</keyword>
<evidence type="ECO:0000313" key="4">
    <source>
        <dbReference type="Proteomes" id="UP000799779"/>
    </source>
</evidence>
<dbReference type="Gene3D" id="3.20.20.80">
    <property type="entry name" value="Glycosidases"/>
    <property type="match status" value="1"/>
</dbReference>
<dbReference type="Pfam" id="PF03659">
    <property type="entry name" value="Glyco_hydro_71"/>
    <property type="match status" value="1"/>
</dbReference>
<accession>A0A6A5WS68</accession>
<gene>
    <name evidence="3" type="ORF">P154DRAFT_36734</name>
</gene>
<protein>
    <submittedName>
        <fullName evidence="3">Glycoside hydrolase family 71 protein</fullName>
    </submittedName>
</protein>
<dbReference type="CDD" id="cd11577">
    <property type="entry name" value="GH71"/>
    <property type="match status" value="1"/>
</dbReference>
<organism evidence="3 4">
    <name type="scientific">Amniculicola lignicola CBS 123094</name>
    <dbReference type="NCBI Taxonomy" id="1392246"/>
    <lineage>
        <taxon>Eukaryota</taxon>
        <taxon>Fungi</taxon>
        <taxon>Dikarya</taxon>
        <taxon>Ascomycota</taxon>
        <taxon>Pezizomycotina</taxon>
        <taxon>Dothideomycetes</taxon>
        <taxon>Pleosporomycetidae</taxon>
        <taxon>Pleosporales</taxon>
        <taxon>Amniculicolaceae</taxon>
        <taxon>Amniculicola</taxon>
    </lineage>
</organism>
<dbReference type="AlphaFoldDB" id="A0A6A5WS68"/>
<dbReference type="OrthoDB" id="3257981at2759"/>
<dbReference type="GO" id="GO:0051118">
    <property type="term" value="F:glucan endo-1,3-alpha-glucosidase activity"/>
    <property type="evidence" value="ECO:0007669"/>
    <property type="project" value="InterPro"/>
</dbReference>
<reference evidence="3" key="1">
    <citation type="journal article" date="2020" name="Stud. Mycol.">
        <title>101 Dothideomycetes genomes: a test case for predicting lifestyles and emergence of pathogens.</title>
        <authorList>
            <person name="Haridas S."/>
            <person name="Albert R."/>
            <person name="Binder M."/>
            <person name="Bloem J."/>
            <person name="Labutti K."/>
            <person name="Salamov A."/>
            <person name="Andreopoulos B."/>
            <person name="Baker S."/>
            <person name="Barry K."/>
            <person name="Bills G."/>
            <person name="Bluhm B."/>
            <person name="Cannon C."/>
            <person name="Castanera R."/>
            <person name="Culley D."/>
            <person name="Daum C."/>
            <person name="Ezra D."/>
            <person name="Gonzalez J."/>
            <person name="Henrissat B."/>
            <person name="Kuo A."/>
            <person name="Liang C."/>
            <person name="Lipzen A."/>
            <person name="Lutzoni F."/>
            <person name="Magnuson J."/>
            <person name="Mondo S."/>
            <person name="Nolan M."/>
            <person name="Ohm R."/>
            <person name="Pangilinan J."/>
            <person name="Park H.-J."/>
            <person name="Ramirez L."/>
            <person name="Alfaro M."/>
            <person name="Sun H."/>
            <person name="Tritt A."/>
            <person name="Yoshinaga Y."/>
            <person name="Zwiers L.-H."/>
            <person name="Turgeon B."/>
            <person name="Goodwin S."/>
            <person name="Spatafora J."/>
            <person name="Crous P."/>
            <person name="Grigoriev I."/>
        </authorList>
    </citation>
    <scope>NUCLEOTIDE SEQUENCE</scope>
    <source>
        <strain evidence="3">CBS 123094</strain>
    </source>
</reference>
<keyword evidence="4" id="KW-1185">Reference proteome</keyword>
<feature type="compositionally biased region" description="Polar residues" evidence="1">
    <location>
        <begin position="558"/>
        <end position="580"/>
    </location>
</feature>
<proteinExistence type="predicted"/>
<dbReference type="InterPro" id="IPR005197">
    <property type="entry name" value="Glyco_hydro_71"/>
</dbReference>